<comment type="caution">
    <text evidence="3">The sequence shown here is derived from an EMBL/GenBank/DDBJ whole genome shotgun (WGS) entry which is preliminary data.</text>
</comment>
<dbReference type="CDD" id="cd05483">
    <property type="entry name" value="retropepsin_like_bacteria"/>
    <property type="match status" value="2"/>
</dbReference>
<evidence type="ECO:0000256" key="1">
    <source>
        <dbReference type="ARBA" id="ARBA00022801"/>
    </source>
</evidence>
<keyword evidence="4" id="KW-1185">Reference proteome</keyword>
<dbReference type="Pfam" id="PF13975">
    <property type="entry name" value="gag-asp_proteas"/>
    <property type="match status" value="1"/>
</dbReference>
<dbReference type="GO" id="GO:0004190">
    <property type="term" value="F:aspartic-type endopeptidase activity"/>
    <property type="evidence" value="ECO:0007669"/>
    <property type="project" value="InterPro"/>
</dbReference>
<dbReference type="InterPro" id="IPR001995">
    <property type="entry name" value="Peptidase_A2_cat"/>
</dbReference>
<keyword evidence="1" id="KW-0378">Hydrolase</keyword>
<dbReference type="InterPro" id="IPR021109">
    <property type="entry name" value="Peptidase_aspartic_dom_sf"/>
</dbReference>
<dbReference type="PROSITE" id="PS00141">
    <property type="entry name" value="ASP_PROTEASE"/>
    <property type="match status" value="2"/>
</dbReference>
<feature type="domain" description="Peptidase A2" evidence="2">
    <location>
        <begin position="48"/>
        <end position="135"/>
    </location>
</feature>
<dbReference type="GO" id="GO:0006508">
    <property type="term" value="P:proteolysis"/>
    <property type="evidence" value="ECO:0007669"/>
    <property type="project" value="UniProtKB-KW"/>
</dbReference>
<evidence type="ECO:0000313" key="3">
    <source>
        <dbReference type="EMBL" id="NMM03321.1"/>
    </source>
</evidence>
<dbReference type="InterPro" id="IPR034122">
    <property type="entry name" value="Retropepsin-like_bacterial"/>
</dbReference>
<evidence type="ECO:0000313" key="4">
    <source>
        <dbReference type="Proteomes" id="UP000544134"/>
    </source>
</evidence>
<organism evidence="3 4">
    <name type="scientific">Paraburkholderia polaris</name>
    <dbReference type="NCBI Taxonomy" id="2728848"/>
    <lineage>
        <taxon>Bacteria</taxon>
        <taxon>Pseudomonadati</taxon>
        <taxon>Pseudomonadota</taxon>
        <taxon>Betaproteobacteria</taxon>
        <taxon>Burkholderiales</taxon>
        <taxon>Burkholderiaceae</taxon>
        <taxon>Paraburkholderia</taxon>
    </lineage>
</organism>
<dbReference type="InterPro" id="IPR001969">
    <property type="entry name" value="Aspartic_peptidase_AS"/>
</dbReference>
<dbReference type="PROSITE" id="PS50175">
    <property type="entry name" value="ASP_PROT_RETROV"/>
    <property type="match status" value="1"/>
</dbReference>
<dbReference type="AlphaFoldDB" id="A0A848ING3"/>
<evidence type="ECO:0000259" key="2">
    <source>
        <dbReference type="PROSITE" id="PS50175"/>
    </source>
</evidence>
<proteinExistence type="predicted"/>
<dbReference type="SUPFAM" id="SSF50630">
    <property type="entry name" value="Acid proteases"/>
    <property type="match status" value="2"/>
</dbReference>
<dbReference type="Proteomes" id="UP000544134">
    <property type="component" value="Unassembled WGS sequence"/>
</dbReference>
<dbReference type="EMBL" id="JABBGJ010000051">
    <property type="protein sequence ID" value="NMM03321.1"/>
    <property type="molecule type" value="Genomic_DNA"/>
</dbReference>
<sequence length="365" mass="39093">MLACAQARAQIATTQPDNNCHLTKDATLPLTEISGHYHVPVDIGGQTFLMVVDSGAEDTVLTPEAADLLHLSTDMSKADVIRGVGDTRSVYPRVLPSLKFGTEEWPNTRVEVANLLTAAERAAPSVPIGLIGARILSRYDVEFDFPAKTMTLYTAQGCTGRFVPWVGNYDAYSPIATPRNRFILSLALNGRPIKAVLDTGASRSLLKHAALQAVDVDEAALASDRQLSGTGVAGNSIHVYVHRFDSLRVGRANLRNAPIEVGDAALSDSDMLLGMDFLRWRRVWLSYSTGSVFMQLASGRAGAAPAASQAAPASSQSVDVDGQLAAIGQTSDAPAALPLSRLRQFSTHSHITYYPNLLLPVGRTR</sequence>
<reference evidence="3 4" key="1">
    <citation type="submission" date="2020-04" db="EMBL/GenBank/DDBJ databases">
        <title>Paraburkholderia sp. RP-4-7 isolated from soil.</title>
        <authorList>
            <person name="Dahal R.H."/>
        </authorList>
    </citation>
    <scope>NUCLEOTIDE SEQUENCE [LARGE SCALE GENOMIC DNA]</scope>
    <source>
        <strain evidence="3 4">RP-4-7</strain>
    </source>
</reference>
<name>A0A848ING3_9BURK</name>
<gene>
    <name evidence="3" type="ORF">HHL24_36170</name>
</gene>
<dbReference type="Gene3D" id="2.40.70.10">
    <property type="entry name" value="Acid Proteases"/>
    <property type="match status" value="2"/>
</dbReference>
<keyword evidence="3" id="KW-0645">Protease</keyword>
<dbReference type="Pfam" id="PF13650">
    <property type="entry name" value="Asp_protease_2"/>
    <property type="match status" value="1"/>
</dbReference>
<protein>
    <submittedName>
        <fullName evidence="3">Clan AA aspartic protease</fullName>
    </submittedName>
</protein>
<accession>A0A848ING3</accession>